<dbReference type="GO" id="GO:0003676">
    <property type="term" value="F:nucleic acid binding"/>
    <property type="evidence" value="ECO:0007669"/>
    <property type="project" value="InterPro"/>
</dbReference>
<evidence type="ECO:0000256" key="1">
    <source>
        <dbReference type="ARBA" id="ARBA00004177"/>
    </source>
</evidence>
<dbReference type="InterPro" id="IPR037202">
    <property type="entry name" value="ESCRT_assembly_dom"/>
</dbReference>
<dbReference type="SUPFAM" id="SSF52540">
    <property type="entry name" value="P-loop containing nucleoside triphosphate hydrolases"/>
    <property type="match status" value="1"/>
</dbReference>
<dbReference type="Gene3D" id="3.10.110.10">
    <property type="entry name" value="Ubiquitin Conjugating Enzyme"/>
    <property type="match status" value="1"/>
</dbReference>
<reference evidence="18 19" key="1">
    <citation type="submission" date="2017-10" db="EMBL/GenBank/DDBJ databases">
        <title>A novel species of cold-tolerant Malassezia isolated from bats.</title>
        <authorList>
            <person name="Lorch J.M."/>
            <person name="Palmer J.M."/>
            <person name="Vanderwolf K.J."/>
            <person name="Schmidt K.Z."/>
            <person name="Verant M.L."/>
            <person name="Weller T.J."/>
            <person name="Blehert D.S."/>
        </authorList>
    </citation>
    <scope>NUCLEOTIDE SEQUENCE [LARGE SCALE GENOMIC DNA]</scope>
    <source>
        <strain evidence="18 19">NWHC:44797-103</strain>
    </source>
</reference>
<organism evidence="18 19">
    <name type="scientific">Malassezia vespertilionis</name>
    <dbReference type="NCBI Taxonomy" id="2020962"/>
    <lineage>
        <taxon>Eukaryota</taxon>
        <taxon>Fungi</taxon>
        <taxon>Dikarya</taxon>
        <taxon>Basidiomycota</taxon>
        <taxon>Ustilaginomycotina</taxon>
        <taxon>Malasseziomycetes</taxon>
        <taxon>Malasseziales</taxon>
        <taxon>Malasseziaceae</taxon>
        <taxon>Malassezia</taxon>
    </lineage>
</organism>
<evidence type="ECO:0000259" key="16">
    <source>
        <dbReference type="PROSITE" id="PS51312"/>
    </source>
</evidence>
<evidence type="ECO:0000256" key="7">
    <source>
        <dbReference type="ARBA" id="ARBA00022806"/>
    </source>
</evidence>
<dbReference type="Proteomes" id="UP000232875">
    <property type="component" value="Unassembled WGS sequence"/>
</dbReference>
<dbReference type="STRING" id="2020962.A0A2N1J6Z3"/>
<evidence type="ECO:0000256" key="8">
    <source>
        <dbReference type="ARBA" id="ARBA00022840"/>
    </source>
</evidence>
<dbReference type="PROSITE" id="PS51312">
    <property type="entry name" value="SB"/>
    <property type="match status" value="1"/>
</dbReference>
<dbReference type="PROSITE" id="PS51322">
    <property type="entry name" value="UEV"/>
    <property type="match status" value="1"/>
</dbReference>
<dbReference type="EMBL" id="KZ454996">
    <property type="protein sequence ID" value="PKI82326.1"/>
    <property type="molecule type" value="Genomic_DNA"/>
</dbReference>
<name>A0A2N1J6Z3_9BASI</name>
<dbReference type="GO" id="GO:0072666">
    <property type="term" value="P:establishment of protein localization to vacuole"/>
    <property type="evidence" value="ECO:0007669"/>
    <property type="project" value="UniProtKB-ARBA"/>
</dbReference>
<feature type="coiled-coil region" evidence="12">
    <location>
        <begin position="680"/>
        <end position="753"/>
    </location>
</feature>
<evidence type="ECO:0000256" key="2">
    <source>
        <dbReference type="ARBA" id="ARBA00009594"/>
    </source>
</evidence>
<feature type="compositionally biased region" description="Pro residues" evidence="13">
    <location>
        <begin position="624"/>
        <end position="633"/>
    </location>
</feature>
<evidence type="ECO:0000256" key="10">
    <source>
        <dbReference type="ARBA" id="ARBA00023054"/>
    </source>
</evidence>
<dbReference type="InterPro" id="IPR017916">
    <property type="entry name" value="SB_dom"/>
</dbReference>
<comment type="subcellular location">
    <subcellularLocation>
        <location evidence="1">Endosome</location>
    </subcellularLocation>
</comment>
<dbReference type="GO" id="GO:0006886">
    <property type="term" value="P:intracellular protein transport"/>
    <property type="evidence" value="ECO:0007669"/>
    <property type="project" value="UniProtKB-ARBA"/>
</dbReference>
<feature type="region of interest" description="Disordered" evidence="13">
    <location>
        <begin position="1"/>
        <end position="20"/>
    </location>
</feature>
<dbReference type="InterPro" id="IPR016135">
    <property type="entry name" value="UBQ-conjugating_enzyme/RWD"/>
</dbReference>
<dbReference type="SMART" id="SM00487">
    <property type="entry name" value="DEXDc"/>
    <property type="match status" value="1"/>
</dbReference>
<feature type="region of interest" description="Disordered" evidence="13">
    <location>
        <begin position="609"/>
        <end position="670"/>
    </location>
</feature>
<dbReference type="SUPFAM" id="SSF54495">
    <property type="entry name" value="UBC-like"/>
    <property type="match status" value="1"/>
</dbReference>
<keyword evidence="8" id="KW-0067">ATP-binding</keyword>
<dbReference type="GO" id="GO:0043162">
    <property type="term" value="P:ubiquitin-dependent protein catabolic process via the multivesicular body sorting pathway"/>
    <property type="evidence" value="ECO:0007669"/>
    <property type="project" value="UniProtKB-ARBA"/>
</dbReference>
<evidence type="ECO:0000256" key="13">
    <source>
        <dbReference type="SAM" id="MobiDB-lite"/>
    </source>
</evidence>
<feature type="compositionally biased region" description="Basic and acidic residues" evidence="13">
    <location>
        <begin position="645"/>
        <end position="660"/>
    </location>
</feature>
<dbReference type="PANTHER" id="PTHR23306">
    <property type="entry name" value="TUMOR SUSCEPTIBILITY GENE 101 PROTEIN-RELATED"/>
    <property type="match status" value="1"/>
</dbReference>
<dbReference type="Pfam" id="PF00271">
    <property type="entry name" value="Helicase_C"/>
    <property type="match status" value="1"/>
</dbReference>
<keyword evidence="3 11" id="KW-0813">Transport</keyword>
<evidence type="ECO:0000313" key="18">
    <source>
        <dbReference type="EMBL" id="PKI82326.1"/>
    </source>
</evidence>
<dbReference type="CDD" id="cd11685">
    <property type="entry name" value="UEV_TSG101-like"/>
    <property type="match status" value="1"/>
</dbReference>
<dbReference type="InterPro" id="IPR011545">
    <property type="entry name" value="DEAD/DEAH_box_helicase_dom"/>
</dbReference>
<evidence type="ECO:0000259" key="14">
    <source>
        <dbReference type="PROSITE" id="PS51192"/>
    </source>
</evidence>
<dbReference type="Pfam" id="PF05743">
    <property type="entry name" value="UEV"/>
    <property type="match status" value="1"/>
</dbReference>
<evidence type="ECO:0000256" key="3">
    <source>
        <dbReference type="ARBA" id="ARBA00022448"/>
    </source>
</evidence>
<keyword evidence="19" id="KW-1185">Reference proteome</keyword>
<keyword evidence="9 11" id="KW-0653">Protein transport</keyword>
<evidence type="ECO:0000256" key="12">
    <source>
        <dbReference type="SAM" id="Coils"/>
    </source>
</evidence>
<dbReference type="InterPro" id="IPR044742">
    <property type="entry name" value="DEAD/DEAH_RhlB"/>
</dbReference>
<dbReference type="Gene3D" id="3.40.50.300">
    <property type="entry name" value="P-loop containing nucleotide triphosphate hydrolases"/>
    <property type="match status" value="2"/>
</dbReference>
<dbReference type="GO" id="GO:0005524">
    <property type="term" value="F:ATP binding"/>
    <property type="evidence" value="ECO:0007669"/>
    <property type="project" value="UniProtKB-KW"/>
</dbReference>
<evidence type="ECO:0000259" key="17">
    <source>
        <dbReference type="PROSITE" id="PS51322"/>
    </source>
</evidence>
<accession>A0A2N1J6Z3</accession>
<feature type="compositionally biased region" description="Low complexity" evidence="13">
    <location>
        <begin position="611"/>
        <end position="623"/>
    </location>
</feature>
<dbReference type="Pfam" id="PF09454">
    <property type="entry name" value="Vps23_core"/>
    <property type="match status" value="1"/>
</dbReference>
<dbReference type="Gene3D" id="6.10.140.820">
    <property type="match status" value="1"/>
</dbReference>
<dbReference type="InterPro" id="IPR052070">
    <property type="entry name" value="ESCRT-I_UEV_domain"/>
</dbReference>
<evidence type="ECO:0000259" key="15">
    <source>
        <dbReference type="PROSITE" id="PS51194"/>
    </source>
</evidence>
<dbReference type="PROSITE" id="PS51194">
    <property type="entry name" value="HELICASE_CTER"/>
    <property type="match status" value="1"/>
</dbReference>
<dbReference type="PROSITE" id="PS51192">
    <property type="entry name" value="HELICASE_ATP_BIND_1"/>
    <property type="match status" value="1"/>
</dbReference>
<dbReference type="PANTHER" id="PTHR23306:SF3">
    <property type="entry name" value="TUMOR SUPPRESSOR PROTEIN 101"/>
    <property type="match status" value="1"/>
</dbReference>
<proteinExistence type="inferred from homology"/>
<gene>
    <name evidence="18" type="ORF">MVES_003731</name>
</gene>
<dbReference type="GO" id="GO:0043130">
    <property type="term" value="F:ubiquitin binding"/>
    <property type="evidence" value="ECO:0007669"/>
    <property type="project" value="TreeGrafter"/>
</dbReference>
<dbReference type="GO" id="GO:0000813">
    <property type="term" value="C:ESCRT I complex"/>
    <property type="evidence" value="ECO:0007669"/>
    <property type="project" value="TreeGrafter"/>
</dbReference>
<dbReference type="CDD" id="cd00268">
    <property type="entry name" value="DEADc"/>
    <property type="match status" value="1"/>
</dbReference>
<dbReference type="SMART" id="SM00490">
    <property type="entry name" value="HELICc"/>
    <property type="match status" value="1"/>
</dbReference>
<evidence type="ECO:0000256" key="4">
    <source>
        <dbReference type="ARBA" id="ARBA00022741"/>
    </source>
</evidence>
<evidence type="ECO:0000256" key="5">
    <source>
        <dbReference type="ARBA" id="ARBA00022753"/>
    </source>
</evidence>
<dbReference type="OrthoDB" id="10256233at2759"/>
<keyword evidence="6" id="KW-0378">Hydrolase</keyword>
<dbReference type="AlphaFoldDB" id="A0A2N1J6Z3"/>
<keyword evidence="4" id="KW-0547">Nucleotide-binding</keyword>
<evidence type="ECO:0000313" key="19">
    <source>
        <dbReference type="Proteomes" id="UP000232875"/>
    </source>
</evidence>
<evidence type="ECO:0000256" key="9">
    <source>
        <dbReference type="ARBA" id="ARBA00022927"/>
    </source>
</evidence>
<dbReference type="SUPFAM" id="SSF140111">
    <property type="entry name" value="Endosomal sorting complex assembly domain"/>
    <property type="match status" value="1"/>
</dbReference>
<dbReference type="InterPro" id="IPR014001">
    <property type="entry name" value="Helicase_ATP-bd"/>
</dbReference>
<feature type="domain" description="SB" evidence="16">
    <location>
        <begin position="766"/>
        <end position="830"/>
    </location>
</feature>
<dbReference type="InterPro" id="IPR001650">
    <property type="entry name" value="Helicase_C-like"/>
</dbReference>
<keyword evidence="7" id="KW-0347">Helicase</keyword>
<feature type="domain" description="Helicase ATP-binding" evidence="14">
    <location>
        <begin position="91"/>
        <end position="297"/>
    </location>
</feature>
<comment type="similarity">
    <text evidence="2">Belongs to the ubiquitin-conjugating enzyme family. UEV subfamily.</text>
</comment>
<feature type="domain" description="UEV" evidence="17">
    <location>
        <begin position="477"/>
        <end position="612"/>
    </location>
</feature>
<dbReference type="InterPro" id="IPR027417">
    <property type="entry name" value="P-loop_NTPase"/>
</dbReference>
<dbReference type="InterPro" id="IPR008883">
    <property type="entry name" value="UEV_N"/>
</dbReference>
<evidence type="ECO:0000256" key="6">
    <source>
        <dbReference type="ARBA" id="ARBA00022801"/>
    </source>
</evidence>
<evidence type="ECO:0000256" key="11">
    <source>
        <dbReference type="PROSITE-ProRule" id="PRU00644"/>
    </source>
</evidence>
<keyword evidence="5" id="KW-0967">Endosome</keyword>
<keyword evidence="10 12" id="KW-0175">Coiled coil</keyword>
<feature type="domain" description="Helicase C-terminal" evidence="15">
    <location>
        <begin position="324"/>
        <end position="496"/>
    </location>
</feature>
<protein>
    <submittedName>
        <fullName evidence="18">Uncharacterized protein</fullName>
    </submittedName>
</protein>
<sequence>MRRFFSGRVVRGAPRAPTPNLDEARRAISRPGELPALEFAQPAPATESARTFDAAPLSAGLLSMVHSLLGPQARPTTPQAQALAHFFPAGAASAPEARSTLIAAETGSGKTLAYLLPMLQKLHATREREHADYAHVDANGEPRIMPRCVILAPTHELVRQINEVAKALSHHPDHKMRVACTSTASWDAMATGVLAKLAARGERASGAPLSPDILVTTPMRLKEMLDPTHRTPISLANVQGIVVDEADTLMDRSFSPDTVRVLNACAGASADTVYVTATIPRSLTKFFDAHVPLLTTLASPNLHLLPPKLTATFVDPGGSKEMAVLKQLFRIFTTPSHDGDQVLIFRDKRHAVQQLSAYLRERNVDHIALTGDDVSRFARTDPGVARFLHRPYARLVHEKDAPRVLITTSLLSRGLDFGAQVRHVFLPDAGHGSTASAHAANNNALELLHRAGRSARAGRTGNVVVFDRASAPGKTKVLINHRGQKKGVVRGHMDLLRERIYMDVDRVMDTFPGLSPRTEVYSTIPVCYHGVVYNIPIHMWLPYAYPTEAPIVYVVPTQDMLVRQSASVELSGRVTVDNLRVWERKPEGADIVEAVHACQTAFAQVPPVYAKQAPSTQPSTQPSTPKPQRPPKPGSVDTLRTAPPRPERPDLVRTAPETHRAVTPPRPPNPELVALHATVHAKLTARLRELRSSMTNANAQLRLLQEDLARGKPAIEDEMQRLHAVKAVCMTNAEQLRATIDEARERTAEMEQRRDTDVDAMLVATSIVENQLLQLVAEDQAIEDTLYQLCRALHAEHLSLDHFIKHTRMLAREQFLRRALVQKIVRGIGW</sequence>
<dbReference type="Pfam" id="PF00270">
    <property type="entry name" value="DEAD"/>
    <property type="match status" value="1"/>
</dbReference>